<comment type="function">
    <text evidence="6">Specifically methylates the N4 position of cytidine in position 1402 (C1402) of 16S rRNA.</text>
</comment>
<dbReference type="GO" id="GO:0005737">
    <property type="term" value="C:cytoplasm"/>
    <property type="evidence" value="ECO:0007669"/>
    <property type="project" value="UniProtKB-SubCell"/>
</dbReference>
<dbReference type="SUPFAM" id="SSF81799">
    <property type="entry name" value="Putative methyltransferase TM0872, insert domain"/>
    <property type="match status" value="1"/>
</dbReference>
<dbReference type="PIRSF" id="PIRSF004486">
    <property type="entry name" value="MraW"/>
    <property type="match status" value="1"/>
</dbReference>
<dbReference type="EMBL" id="AAOF01000005">
    <property type="protein sequence ID" value="EAR21844.1"/>
    <property type="molecule type" value="Genomic_DNA"/>
</dbReference>
<keyword evidence="5 6" id="KW-0949">S-adenosyl-L-methionine</keyword>
<dbReference type="GO" id="GO:0070475">
    <property type="term" value="P:rRNA base methylation"/>
    <property type="evidence" value="ECO:0007669"/>
    <property type="project" value="UniProtKB-UniRule"/>
</dbReference>
<organism evidence="7 8">
    <name type="scientific">Nitrococcus mobilis Nb-231</name>
    <dbReference type="NCBI Taxonomy" id="314278"/>
    <lineage>
        <taxon>Bacteria</taxon>
        <taxon>Pseudomonadati</taxon>
        <taxon>Pseudomonadota</taxon>
        <taxon>Gammaproteobacteria</taxon>
        <taxon>Chromatiales</taxon>
        <taxon>Ectothiorhodospiraceae</taxon>
        <taxon>Nitrococcus</taxon>
    </lineage>
</organism>
<feature type="binding site" evidence="6">
    <location>
        <position position="94"/>
    </location>
    <ligand>
        <name>S-adenosyl-L-methionine</name>
        <dbReference type="ChEBI" id="CHEBI:59789"/>
    </ligand>
</feature>
<dbReference type="AlphaFoldDB" id="A4BQJ4"/>
<dbReference type="PANTHER" id="PTHR11265">
    <property type="entry name" value="S-ADENOSYL-METHYLTRANSFERASE MRAW"/>
    <property type="match status" value="1"/>
</dbReference>
<dbReference type="Proteomes" id="UP000003374">
    <property type="component" value="Unassembled WGS sequence"/>
</dbReference>
<dbReference type="HAMAP" id="MF_01007">
    <property type="entry name" value="16SrRNA_methyltr_H"/>
    <property type="match status" value="1"/>
</dbReference>
<reference evidence="7 8" key="1">
    <citation type="submission" date="2006-02" db="EMBL/GenBank/DDBJ databases">
        <authorList>
            <person name="Waterbury J."/>
            <person name="Ferriera S."/>
            <person name="Johnson J."/>
            <person name="Kravitz S."/>
            <person name="Halpern A."/>
            <person name="Remington K."/>
            <person name="Beeson K."/>
            <person name="Tran B."/>
            <person name="Rogers Y.-H."/>
            <person name="Friedman R."/>
            <person name="Venter J.C."/>
        </authorList>
    </citation>
    <scope>NUCLEOTIDE SEQUENCE [LARGE SCALE GENOMIC DNA]</scope>
    <source>
        <strain evidence="7 8">Nb-231</strain>
    </source>
</reference>
<dbReference type="GO" id="GO:0071424">
    <property type="term" value="F:rRNA (cytosine-N4-)-methyltransferase activity"/>
    <property type="evidence" value="ECO:0007669"/>
    <property type="project" value="UniProtKB-UniRule"/>
</dbReference>
<proteinExistence type="inferred from homology"/>
<dbReference type="InterPro" id="IPR029063">
    <property type="entry name" value="SAM-dependent_MTases_sf"/>
</dbReference>
<evidence type="ECO:0000256" key="5">
    <source>
        <dbReference type="ARBA" id="ARBA00022691"/>
    </source>
</evidence>
<keyword evidence="8" id="KW-1185">Reference proteome</keyword>
<evidence type="ECO:0000256" key="4">
    <source>
        <dbReference type="ARBA" id="ARBA00022679"/>
    </source>
</evidence>
<dbReference type="SUPFAM" id="SSF53335">
    <property type="entry name" value="S-adenosyl-L-methionine-dependent methyltransferases"/>
    <property type="match status" value="1"/>
</dbReference>
<dbReference type="EC" id="2.1.1.199" evidence="6"/>
<comment type="caution">
    <text evidence="7">The sequence shown here is derived from an EMBL/GenBank/DDBJ whole genome shotgun (WGS) entry which is preliminary data.</text>
</comment>
<gene>
    <name evidence="7" type="primary">mraW</name>
    <name evidence="6" type="synonym">rsmH</name>
    <name evidence="7" type="ORF">NB231_05636</name>
</gene>
<dbReference type="PANTHER" id="PTHR11265:SF0">
    <property type="entry name" value="12S RRNA N4-METHYLCYTIDINE METHYLTRANSFERASE"/>
    <property type="match status" value="1"/>
</dbReference>
<feature type="binding site" evidence="6">
    <location>
        <begin position="26"/>
        <end position="28"/>
    </location>
    <ligand>
        <name>S-adenosyl-L-methionine</name>
        <dbReference type="ChEBI" id="CHEBI:59789"/>
    </ligand>
</feature>
<dbReference type="InterPro" id="IPR023397">
    <property type="entry name" value="SAM-dep_MeTrfase_MraW_recog"/>
</dbReference>
<keyword evidence="6" id="KW-0963">Cytoplasm</keyword>
<dbReference type="InterPro" id="IPR002903">
    <property type="entry name" value="RsmH"/>
</dbReference>
<dbReference type="HOGENOM" id="CLU_038422_2_0_6"/>
<name>A4BQJ4_9GAMM</name>
<evidence type="ECO:0000256" key="1">
    <source>
        <dbReference type="ARBA" id="ARBA00010396"/>
    </source>
</evidence>
<comment type="catalytic activity">
    <reaction evidence="6">
        <text>cytidine(1402) in 16S rRNA + S-adenosyl-L-methionine = N(4)-methylcytidine(1402) in 16S rRNA + S-adenosyl-L-homocysteine + H(+)</text>
        <dbReference type="Rhea" id="RHEA:42928"/>
        <dbReference type="Rhea" id="RHEA-COMP:10286"/>
        <dbReference type="Rhea" id="RHEA-COMP:10287"/>
        <dbReference type="ChEBI" id="CHEBI:15378"/>
        <dbReference type="ChEBI" id="CHEBI:57856"/>
        <dbReference type="ChEBI" id="CHEBI:59789"/>
        <dbReference type="ChEBI" id="CHEBI:74506"/>
        <dbReference type="ChEBI" id="CHEBI:82748"/>
        <dbReference type="EC" id="2.1.1.199"/>
    </reaction>
</comment>
<evidence type="ECO:0000256" key="6">
    <source>
        <dbReference type="HAMAP-Rule" id="MF_01007"/>
    </source>
</evidence>
<feature type="binding site" evidence="6">
    <location>
        <position position="72"/>
    </location>
    <ligand>
        <name>S-adenosyl-L-methionine</name>
        <dbReference type="ChEBI" id="CHEBI:59789"/>
    </ligand>
</feature>
<dbReference type="STRING" id="314278.NB231_05636"/>
<dbReference type="Gene3D" id="1.10.150.170">
    <property type="entry name" value="Putative methyltransferase TM0872, insert domain"/>
    <property type="match status" value="1"/>
</dbReference>
<evidence type="ECO:0000313" key="8">
    <source>
        <dbReference type="Proteomes" id="UP000003374"/>
    </source>
</evidence>
<comment type="similarity">
    <text evidence="1 6">Belongs to the methyltransferase superfamily. RsmH family.</text>
</comment>
<keyword evidence="3 6" id="KW-0489">Methyltransferase</keyword>
<keyword evidence="2 6" id="KW-0698">rRNA processing</keyword>
<dbReference type="Pfam" id="PF01795">
    <property type="entry name" value="Methyltransf_5"/>
    <property type="match status" value="1"/>
</dbReference>
<comment type="subcellular location">
    <subcellularLocation>
        <location evidence="6">Cytoplasm</location>
    </subcellularLocation>
</comment>
<feature type="binding site" evidence="6">
    <location>
        <position position="46"/>
    </location>
    <ligand>
        <name>S-adenosyl-L-methionine</name>
        <dbReference type="ChEBI" id="CHEBI:59789"/>
    </ligand>
</feature>
<accession>A4BQJ4</accession>
<dbReference type="eggNOG" id="COG0275">
    <property type="taxonomic scope" value="Bacteria"/>
</dbReference>
<protein>
    <recommendedName>
        <fullName evidence="6">Ribosomal RNA small subunit methyltransferase H</fullName>
        <ecNumber evidence="6">2.1.1.199</ecNumber>
    </recommendedName>
    <alternativeName>
        <fullName evidence="6">16S rRNA m(4)C1402 methyltransferase</fullName>
    </alternativeName>
    <alternativeName>
        <fullName evidence="6">rRNA (cytosine-N(4)-)-methyltransferase RsmH</fullName>
    </alternativeName>
</protein>
<evidence type="ECO:0000313" key="7">
    <source>
        <dbReference type="EMBL" id="EAR21844.1"/>
    </source>
</evidence>
<dbReference type="Gene3D" id="3.40.50.150">
    <property type="entry name" value="Vaccinia Virus protein VP39"/>
    <property type="match status" value="1"/>
</dbReference>
<keyword evidence="4 6" id="KW-0808">Transferase</keyword>
<dbReference type="NCBIfam" id="TIGR00006">
    <property type="entry name" value="16S rRNA (cytosine(1402)-N(4))-methyltransferase RsmH"/>
    <property type="match status" value="1"/>
</dbReference>
<sequence>MLLEAAIDALRIQANGVYVDGTFGCGGHAAAILKRLATGGRLGLIDKDPSAISRAQQKFAADARCFIHHGSYAELGVLADTCGVRGRIDGVLLDLGASSPQLDEARRGFSFLRDGPLDMRMDPSKGVSAAAWLADTPLSEIESVIRRYGEERYARRIAQAIDASRQAGRLPQTTGALAALIAAAVPRREVGKHPATRSFQAIRIAINDELEELRCFLAGICDLLCPGGRLVVISFHSLEDRLVKRFMRDHSRIGDLPPGIPIVAHSMRPRLRRPAKPVRPGAEEIRVNPRARSAVLRVTERLP</sequence>
<feature type="binding site" evidence="6">
    <location>
        <position position="101"/>
    </location>
    <ligand>
        <name>S-adenosyl-L-methionine</name>
        <dbReference type="ChEBI" id="CHEBI:59789"/>
    </ligand>
</feature>
<evidence type="ECO:0000256" key="2">
    <source>
        <dbReference type="ARBA" id="ARBA00022552"/>
    </source>
</evidence>
<evidence type="ECO:0000256" key="3">
    <source>
        <dbReference type="ARBA" id="ARBA00022603"/>
    </source>
</evidence>